<evidence type="ECO:0000313" key="7">
    <source>
        <dbReference type="EMBL" id="QNF32632.1"/>
    </source>
</evidence>
<sequence length="421" mass="47885">MDVLIKKKKWTTKRIVSLAMGALVVVLVGASYFSTSGKAKLNVDTNKITISNVTKGNFQEFIPLDGIVLPIKTIYLDASEGGTVQKVLVEDGAKLKEGTPIVQLANTDLQLEMMNRETAVFDLINNMNTTRNLMQQNRITQLNQLADIDYNLRDAERLYVMNKKLYEEKVVPQQEFLQAKYKYDYQVRKRQLTLRTLKQDSLNMSQQLGQMKESVERMQNNLALMRKKMDDLLVKAPVEGQITSLNAEIGESKTRGQRLGQIDVLDGFKVRANIDQHYITRVFTNQKATFSYADKDYELVIKKVFSQVGANGQFQVDMEFVGEVPQGIRRGQSLQLRLALSDQTQAVLVPRGGFYQKTGGNWIFKLDENGDKAYKTEIRLGRQNPEYFEVVSGLNPGDKVVTSSYENYEDMGELVIKEEKE</sequence>
<dbReference type="InterPro" id="IPR058627">
    <property type="entry name" value="MdtA-like_C"/>
</dbReference>
<accession>A0A7G7G648</accession>
<name>A0A7G7G648_9BACT</name>
<evidence type="ECO:0000259" key="6">
    <source>
        <dbReference type="Pfam" id="PF25984"/>
    </source>
</evidence>
<dbReference type="Gene3D" id="2.40.420.20">
    <property type="match status" value="1"/>
</dbReference>
<keyword evidence="8" id="KW-1185">Reference proteome</keyword>
<gene>
    <name evidence="7" type="ORF">HUW51_07780</name>
</gene>
<proteinExistence type="predicted"/>
<dbReference type="PANTHER" id="PTHR32347:SF23">
    <property type="entry name" value="BLL5650 PROTEIN"/>
    <property type="match status" value="1"/>
</dbReference>
<evidence type="ECO:0000256" key="1">
    <source>
        <dbReference type="ARBA" id="ARBA00004196"/>
    </source>
</evidence>
<reference evidence="7 8" key="1">
    <citation type="journal article" date="2018" name="Int. J. Syst. Evol. Microbiol.">
        <title>Adhaeribacter swui sp. nov., isolated from wet mud.</title>
        <authorList>
            <person name="Kim D.U."/>
            <person name="Kim K.W."/>
            <person name="Kang M.S."/>
            <person name="Kim J.Y."/>
            <person name="Jang J.H."/>
            <person name="Kim M.K."/>
        </authorList>
    </citation>
    <scope>NUCLEOTIDE SEQUENCE [LARGE SCALE GENOMIC DNA]</scope>
    <source>
        <strain evidence="7 8">KCTC 52873</strain>
    </source>
</reference>
<dbReference type="GO" id="GO:0030313">
    <property type="term" value="C:cell envelope"/>
    <property type="evidence" value="ECO:0007669"/>
    <property type="project" value="UniProtKB-SubCell"/>
</dbReference>
<feature type="domain" description="YknX-like barrel-sandwich hybrid" evidence="6">
    <location>
        <begin position="73"/>
        <end position="256"/>
    </location>
</feature>
<evidence type="ECO:0000256" key="2">
    <source>
        <dbReference type="ARBA" id="ARBA00023054"/>
    </source>
</evidence>
<dbReference type="AlphaFoldDB" id="A0A7G7G648"/>
<dbReference type="KEGG" id="aswu:HUW51_07780"/>
<keyword evidence="4" id="KW-0472">Membrane</keyword>
<dbReference type="Proteomes" id="UP000515237">
    <property type="component" value="Chromosome"/>
</dbReference>
<dbReference type="InterPro" id="IPR050465">
    <property type="entry name" value="UPF0194_transport"/>
</dbReference>
<dbReference type="Pfam" id="PF25984">
    <property type="entry name" value="BSH_YknX"/>
    <property type="match status" value="1"/>
</dbReference>
<comment type="subcellular location">
    <subcellularLocation>
        <location evidence="1">Cell envelope</location>
    </subcellularLocation>
</comment>
<feature type="domain" description="Multidrug resistance protein MdtA-like C-terminal permuted SH3" evidence="5">
    <location>
        <begin position="345"/>
        <end position="404"/>
    </location>
</feature>
<dbReference type="Gene3D" id="2.40.30.170">
    <property type="match status" value="1"/>
</dbReference>
<organism evidence="7 8">
    <name type="scientific">Adhaeribacter swui</name>
    <dbReference type="NCBI Taxonomy" id="2086471"/>
    <lineage>
        <taxon>Bacteria</taxon>
        <taxon>Pseudomonadati</taxon>
        <taxon>Bacteroidota</taxon>
        <taxon>Cytophagia</taxon>
        <taxon>Cytophagales</taxon>
        <taxon>Hymenobacteraceae</taxon>
        <taxon>Adhaeribacter</taxon>
    </lineage>
</organism>
<dbReference type="Gene3D" id="2.40.50.100">
    <property type="match status" value="1"/>
</dbReference>
<dbReference type="EMBL" id="CP055156">
    <property type="protein sequence ID" value="QNF32632.1"/>
    <property type="molecule type" value="Genomic_DNA"/>
</dbReference>
<dbReference type="PANTHER" id="PTHR32347">
    <property type="entry name" value="EFFLUX SYSTEM COMPONENT YKNX-RELATED"/>
    <property type="match status" value="1"/>
</dbReference>
<dbReference type="Gene3D" id="1.10.287.470">
    <property type="entry name" value="Helix hairpin bin"/>
    <property type="match status" value="1"/>
</dbReference>
<keyword evidence="2 3" id="KW-0175">Coiled coil</keyword>
<evidence type="ECO:0000313" key="8">
    <source>
        <dbReference type="Proteomes" id="UP000515237"/>
    </source>
</evidence>
<dbReference type="RefSeq" id="WP_185273410.1">
    <property type="nucleotide sequence ID" value="NZ_CP055156.1"/>
</dbReference>
<keyword evidence="4" id="KW-0812">Transmembrane</keyword>
<keyword evidence="4" id="KW-1133">Transmembrane helix</keyword>
<feature type="transmembrane region" description="Helical" evidence="4">
    <location>
        <begin position="15"/>
        <end position="33"/>
    </location>
</feature>
<dbReference type="InterPro" id="IPR058639">
    <property type="entry name" value="BSH_YknX-like"/>
</dbReference>
<evidence type="ECO:0000256" key="3">
    <source>
        <dbReference type="SAM" id="Coils"/>
    </source>
</evidence>
<evidence type="ECO:0000259" key="5">
    <source>
        <dbReference type="Pfam" id="PF25967"/>
    </source>
</evidence>
<protein>
    <submittedName>
        <fullName evidence="7">HlyD family efflux transporter periplasmic adaptor subunit</fullName>
    </submittedName>
</protein>
<evidence type="ECO:0000256" key="4">
    <source>
        <dbReference type="SAM" id="Phobius"/>
    </source>
</evidence>
<dbReference type="Pfam" id="PF25967">
    <property type="entry name" value="RND-MFP_C"/>
    <property type="match status" value="1"/>
</dbReference>
<feature type="coiled-coil region" evidence="3">
    <location>
        <begin position="208"/>
        <end position="235"/>
    </location>
</feature>